<reference evidence="1 2" key="1">
    <citation type="submission" date="2021-04" db="EMBL/GenBank/DDBJ databases">
        <authorList>
            <person name="Ivanova A."/>
        </authorList>
    </citation>
    <scope>NUCLEOTIDE SEQUENCE [LARGE SCALE GENOMIC DNA]</scope>
    <source>
        <strain evidence="1 2">G18</strain>
    </source>
</reference>
<evidence type="ECO:0000313" key="1">
    <source>
        <dbReference type="EMBL" id="MBP3954476.1"/>
    </source>
</evidence>
<protein>
    <submittedName>
        <fullName evidence="1">Uncharacterized protein</fullName>
    </submittedName>
</protein>
<name>A0ABS5BLA1_9BACT</name>
<proteinExistence type="predicted"/>
<evidence type="ECO:0000313" key="2">
    <source>
        <dbReference type="Proteomes" id="UP000676565"/>
    </source>
</evidence>
<dbReference type="Proteomes" id="UP000676565">
    <property type="component" value="Unassembled WGS sequence"/>
</dbReference>
<organism evidence="1 2">
    <name type="scientific">Gemmata palustris</name>
    <dbReference type="NCBI Taxonomy" id="2822762"/>
    <lineage>
        <taxon>Bacteria</taxon>
        <taxon>Pseudomonadati</taxon>
        <taxon>Planctomycetota</taxon>
        <taxon>Planctomycetia</taxon>
        <taxon>Gemmatales</taxon>
        <taxon>Gemmataceae</taxon>
        <taxon>Gemmata</taxon>
    </lineage>
</organism>
<dbReference type="EMBL" id="JAGKQQ010000001">
    <property type="protein sequence ID" value="MBP3954476.1"/>
    <property type="molecule type" value="Genomic_DNA"/>
</dbReference>
<keyword evidence="2" id="KW-1185">Reference proteome</keyword>
<gene>
    <name evidence="1" type="ORF">J8F10_04155</name>
</gene>
<sequence length="62" mass="6817">MLRFVASAADRLAELKRHAKRAGAPVVYANDNFGRWRSDLSAVVESQLPPGYVGIAPRSMFV</sequence>
<dbReference type="RefSeq" id="WP_210652602.1">
    <property type="nucleotide sequence ID" value="NZ_JAGKQQ010000001.1"/>
</dbReference>
<accession>A0ABS5BLA1</accession>
<comment type="caution">
    <text evidence="1">The sequence shown here is derived from an EMBL/GenBank/DDBJ whole genome shotgun (WGS) entry which is preliminary data.</text>
</comment>